<dbReference type="InterPro" id="IPR019378">
    <property type="entry name" value="GDP-Fuc_O-FucTrfase"/>
</dbReference>
<protein>
    <recommendedName>
        <fullName evidence="4">Mediator of RNA polymerase II transcription subunit 23</fullName>
        <ecNumber evidence="3">2.4.1.221</ecNumber>
    </recommendedName>
    <alternativeName>
        <fullName evidence="11">Mediator complex subunit 23</fullName>
    </alternativeName>
</protein>
<dbReference type="InterPro" id="IPR021629">
    <property type="entry name" value="Mediator_Med23"/>
</dbReference>
<dbReference type="VEuPathDB" id="VectorBase:PPAI009034"/>
<dbReference type="GO" id="GO:0016592">
    <property type="term" value="C:mediator complex"/>
    <property type="evidence" value="ECO:0007669"/>
    <property type="project" value="TreeGrafter"/>
</dbReference>
<dbReference type="Proteomes" id="UP000092462">
    <property type="component" value="Unassembled WGS sequence"/>
</dbReference>
<evidence type="ECO:0000256" key="13">
    <source>
        <dbReference type="ARBA" id="ARBA00048647"/>
    </source>
</evidence>
<keyword evidence="6" id="KW-0805">Transcription regulation</keyword>
<keyword evidence="5" id="KW-0808">Transferase</keyword>
<reference evidence="14" key="1">
    <citation type="submission" date="2022-08" db="UniProtKB">
        <authorList>
            <consortium name="EnsemblMetazoa"/>
        </authorList>
    </citation>
    <scope>IDENTIFICATION</scope>
    <source>
        <strain evidence="14">Israel</strain>
    </source>
</reference>
<comment type="subcellular location">
    <subcellularLocation>
        <location evidence="1">Nucleus</location>
    </subcellularLocation>
</comment>
<dbReference type="Pfam" id="PF10250">
    <property type="entry name" value="O-FucT"/>
    <property type="match status" value="2"/>
</dbReference>
<evidence type="ECO:0000256" key="5">
    <source>
        <dbReference type="ARBA" id="ARBA00022679"/>
    </source>
</evidence>
<comment type="similarity">
    <text evidence="2">Belongs to the Mediator complex subunit 23 family.</text>
</comment>
<dbReference type="GO" id="GO:0005667">
    <property type="term" value="C:transcription regulator complex"/>
    <property type="evidence" value="ECO:0007669"/>
    <property type="project" value="TreeGrafter"/>
</dbReference>
<evidence type="ECO:0000256" key="9">
    <source>
        <dbReference type="ARBA" id="ARBA00023253"/>
    </source>
</evidence>
<evidence type="ECO:0000256" key="2">
    <source>
        <dbReference type="ARBA" id="ARBA00010222"/>
    </source>
</evidence>
<dbReference type="VEuPathDB" id="VectorBase:PPAPM1_000201"/>
<dbReference type="EnsemblMetazoa" id="PPAI009034-RA">
    <property type="protein sequence ID" value="PPAI009034-PA"/>
    <property type="gene ID" value="PPAI009034"/>
</dbReference>
<evidence type="ECO:0000256" key="4">
    <source>
        <dbReference type="ARBA" id="ARBA00019696"/>
    </source>
</evidence>
<dbReference type="PANTHER" id="PTHR12691:SF10">
    <property type="entry name" value="MEDIATOR OF RNA POLYMERASE II TRANSCRIPTION SUBUNIT 23"/>
    <property type="match status" value="1"/>
</dbReference>
<evidence type="ECO:0000256" key="1">
    <source>
        <dbReference type="ARBA" id="ARBA00004123"/>
    </source>
</evidence>
<dbReference type="GO" id="GO:0010628">
    <property type="term" value="P:positive regulation of gene expression"/>
    <property type="evidence" value="ECO:0007669"/>
    <property type="project" value="TreeGrafter"/>
</dbReference>
<keyword evidence="15" id="KW-1185">Reference proteome</keyword>
<dbReference type="GO" id="GO:0006004">
    <property type="term" value="P:fucose metabolic process"/>
    <property type="evidence" value="ECO:0007669"/>
    <property type="project" value="UniProtKB-KW"/>
</dbReference>
<evidence type="ECO:0000256" key="6">
    <source>
        <dbReference type="ARBA" id="ARBA00023015"/>
    </source>
</evidence>
<dbReference type="PANTHER" id="PTHR12691">
    <property type="entry name" value="MEDIATOR OF RNA POLYMERASE II TRANSCRIPTION SUBUNIT 23"/>
    <property type="match status" value="1"/>
</dbReference>
<evidence type="ECO:0000313" key="15">
    <source>
        <dbReference type="Proteomes" id="UP000092462"/>
    </source>
</evidence>
<organism evidence="14 15">
    <name type="scientific">Phlebotomus papatasi</name>
    <name type="common">Sandfly</name>
    <dbReference type="NCBI Taxonomy" id="29031"/>
    <lineage>
        <taxon>Eukaryota</taxon>
        <taxon>Metazoa</taxon>
        <taxon>Ecdysozoa</taxon>
        <taxon>Arthropoda</taxon>
        <taxon>Hexapoda</taxon>
        <taxon>Insecta</taxon>
        <taxon>Pterygota</taxon>
        <taxon>Neoptera</taxon>
        <taxon>Endopterygota</taxon>
        <taxon>Diptera</taxon>
        <taxon>Nematocera</taxon>
        <taxon>Psychodoidea</taxon>
        <taxon>Psychodidae</taxon>
        <taxon>Phlebotomus</taxon>
        <taxon>Phlebotomus</taxon>
    </lineage>
</organism>
<evidence type="ECO:0000313" key="14">
    <source>
        <dbReference type="EnsemblMetazoa" id="PPAI009034-PA"/>
    </source>
</evidence>
<proteinExistence type="inferred from homology"/>
<dbReference type="EMBL" id="AJVK01006587">
    <property type="status" value="NOT_ANNOTATED_CDS"/>
    <property type="molecule type" value="Genomic_DNA"/>
</dbReference>
<dbReference type="GO" id="GO:0006357">
    <property type="term" value="P:regulation of transcription by RNA polymerase II"/>
    <property type="evidence" value="ECO:0007669"/>
    <property type="project" value="TreeGrafter"/>
</dbReference>
<keyword evidence="8" id="KW-0539">Nucleus</keyword>
<accession>A0A1B0EZ22</accession>
<name>A0A1B0EZ22_PHLPP</name>
<evidence type="ECO:0000256" key="7">
    <source>
        <dbReference type="ARBA" id="ARBA00023163"/>
    </source>
</evidence>
<evidence type="ECO:0000256" key="8">
    <source>
        <dbReference type="ARBA" id="ARBA00023242"/>
    </source>
</evidence>
<dbReference type="Gene3D" id="3.40.50.11340">
    <property type="match status" value="2"/>
</dbReference>
<sequence length="1834" mass="211990">MEAKPTPFCSPQINPTNFTKDIPGSITYILYDVNPVEGFNLRRDVYIRMAVFVKNLRKDERYKNTKLVLPPFSDLYHWRSRYLDQSHVFWNTFFDLKSMKRYTDVLDMWEFFNEIKAISKDKRYQDFAIDEVYRLKHFQEMFENGVFEDKFEKTKCGAAEGGQDGFFHYSNLTSKRFTCINFQGSASLLKDLLEKFKPNIWSIGFINKLVFCSKMSNEMQILNLIDDILKIDSNEDVFPGEEIDKTGAFQKKIGNLFGGLTNEQKENTLRQYLVKAATQTNLSQLKLLLDTLSTLVKENILPARLLCEQILSCEKLVFQNQNFWIESLTLLKSSIASKRGSGGVDYKGVREIMRGCREKAQTFPKALNSSTLPQMLVLESIIEYIFDRNACLLPAYFIANEIQKTDCPEPHWKMARLMATFVEEFRNTAQMLTIIGHSAMLPIVEHFGYADHLINPWRLDRNSLKFNLKGILPYDAELLQPQTGLLRFVLEQPYSKDMVCSILNLQKQHKQRCVALEEQLVWLVISAMERSEQETASSVFQTPDAGQSDEKMTSVHWLWLHLSSQLIYFVLFQFANFPTIVMALHDKLAVRTELRKGRDHLMWVLLQFISGSIQRNPLSNFLPVLKLYDILYPEKEPLAVPDFNKPYCTRQMAPTCIWIHLLKKAQTDQINIHRQIPKALKNHHEFLQELVHPSNTSVLSMGSDFRIALLCNAYSTNQDYFSRPMAALVDTILGTQKSSTSSGGGAGQQVPTVPLSMVILDSLTVHSKMSLIHSIVTHMMKHPQSKNAMPNVTNMAPALVETYSRLLVYTEIESLGIKGFLTQLLPTVFKSHAWGILYTLLEMFSYRMHHIQPHYRVQLLSHLHSLASVPHTNQMQLHLCVESTALRLITGLGSAEVQPQISRYLSEPKTPASVVSAESEELNRVLILTIARSMHITGIGNDPSSSWCRELLTGIMQNTPHSWASHTLHCFPPVLNEFFTQNTTPKENKQMLKKAVEEDYRNWTSMSNENDIIAHFSAAATPPLFLCLLFKMIYETDGISPVAYKILERIGARGLSAHLRKLSDYIVFEVQNSNVGAHVNKCVDTINDMIWKYNIVTIDRLVLCLALRTQEGNDAQVSFFIVQLVLLKSTDFRNRMSEFVKENSPEHWKQSNWHEKHLAFHQKYPEKFAPDESVTHPPLPVYFGNVCLRFLPVLDIVIHRLLEITPAGSTTHSPTPVILDHLGCLYKFHDRPVTYLYNTLHYYERKLRDNPAMKRTIVGAVIGSLKDVRPANWALTEHYQLYLQKSETEAAQWKPELTYYISLLRRLIETIDGKHFFYSTDWRFNEFPNPAAHALYVTCVELLALPVGPQRVANSLMDVISRGYTVIPPTQIHNWINAFGLVMSNLPESYWNVIYDRLRDVLQTHHMTEWKLRYSPFEMFNFKTTQHAMLDKTYVFMLAMAQSLFHHFGIGQIATMPEYMKDKLKPIITTEHQLIYICHLVGPFLQRLDYERPRQVAEITALLYELVEKVDKSQGSSPLLYMDSICDLLYHIKYMFVGDKMKTELEAIIRRLRPSLQKRLRFITRMNVEEIGVEKTENTTSSAPTQTTSMSGQISAQKNLSLVLFIFRKPGHIRTVLFLNTEVVLHDYWGNDEFWRARRSMRFNEKLVEKANEFRIENFNATDELDAVQRPEKWEDEREYRNAVGGDYICAHLRRADFLYGRERTTPTLRSASGQIKRVAKMLGIDQIFLSSDCSRSELMDLLAFMKRLRVYKYLPPTRTDGLNALKDGSIAIIDQIICSNARYFIGTYESTFTYRIYEEREILGFQPRTTFNTFCKNEDLTECEKNSQWPIVY</sequence>
<dbReference type="EC" id="2.4.1.221" evidence="3"/>
<evidence type="ECO:0000256" key="10">
    <source>
        <dbReference type="ARBA" id="ARBA00023277"/>
    </source>
</evidence>
<comment type="catalytic activity">
    <reaction evidence="12">
        <text>L-threonyl-[protein] + GDP-beta-L-fucose = 3-O-(alpha-L-fucosyl)-L-threonyl-[protein] + GDP + H(+)</text>
        <dbReference type="Rhea" id="RHEA:70491"/>
        <dbReference type="Rhea" id="RHEA-COMP:11060"/>
        <dbReference type="Rhea" id="RHEA-COMP:17915"/>
        <dbReference type="ChEBI" id="CHEBI:15378"/>
        <dbReference type="ChEBI" id="CHEBI:30013"/>
        <dbReference type="ChEBI" id="CHEBI:57273"/>
        <dbReference type="ChEBI" id="CHEBI:58189"/>
        <dbReference type="ChEBI" id="CHEBI:189631"/>
        <dbReference type="EC" id="2.4.1.221"/>
    </reaction>
    <physiologicalReaction direction="left-to-right" evidence="12">
        <dbReference type="Rhea" id="RHEA:70492"/>
    </physiologicalReaction>
</comment>
<keyword evidence="7" id="KW-0804">Transcription</keyword>
<evidence type="ECO:0000256" key="3">
    <source>
        <dbReference type="ARBA" id="ARBA00012196"/>
    </source>
</evidence>
<dbReference type="Pfam" id="PF11573">
    <property type="entry name" value="Med23"/>
    <property type="match status" value="1"/>
</dbReference>
<dbReference type="VEuPathDB" id="VectorBase:PPAPM1_000691"/>
<dbReference type="Gene3D" id="3.40.50.11350">
    <property type="match status" value="1"/>
</dbReference>
<comment type="catalytic activity">
    <reaction evidence="13">
        <text>L-seryl-[protein] + GDP-beta-L-fucose = 3-O-(alpha-L-fucosyl)-L-seryl-[protein] + GDP + H(+)</text>
        <dbReference type="Rhea" id="RHEA:63644"/>
        <dbReference type="Rhea" id="RHEA-COMP:9863"/>
        <dbReference type="Rhea" id="RHEA-COMP:17914"/>
        <dbReference type="ChEBI" id="CHEBI:15378"/>
        <dbReference type="ChEBI" id="CHEBI:29999"/>
        <dbReference type="ChEBI" id="CHEBI:57273"/>
        <dbReference type="ChEBI" id="CHEBI:58189"/>
        <dbReference type="ChEBI" id="CHEBI:189632"/>
        <dbReference type="EC" id="2.4.1.221"/>
    </reaction>
    <physiologicalReaction direction="left-to-right" evidence="13">
        <dbReference type="Rhea" id="RHEA:63645"/>
    </physiologicalReaction>
</comment>
<keyword evidence="10" id="KW-0119">Carbohydrate metabolism</keyword>
<evidence type="ECO:0000256" key="11">
    <source>
        <dbReference type="ARBA" id="ARBA00031961"/>
    </source>
</evidence>
<dbReference type="GO" id="GO:0046922">
    <property type="term" value="F:peptide-O-fucosyltransferase activity"/>
    <property type="evidence" value="ECO:0007669"/>
    <property type="project" value="UniProtKB-EC"/>
</dbReference>
<evidence type="ECO:0000256" key="12">
    <source>
        <dbReference type="ARBA" id="ARBA00047273"/>
    </source>
</evidence>
<keyword evidence="9" id="KW-0294">Fucose metabolism</keyword>